<gene>
    <name evidence="3" type="ORF">M1K48_01865</name>
</gene>
<dbReference type="PANTHER" id="PTHR12526:SF600">
    <property type="entry name" value="GLYCOSYL TRANSFERASE GROUP 1"/>
    <property type="match status" value="1"/>
</dbReference>
<dbReference type="PANTHER" id="PTHR12526">
    <property type="entry name" value="GLYCOSYLTRANSFERASE"/>
    <property type="match status" value="1"/>
</dbReference>
<dbReference type="GO" id="GO:0016757">
    <property type="term" value="F:glycosyltransferase activity"/>
    <property type="evidence" value="ECO:0007669"/>
    <property type="project" value="UniProtKB-KW"/>
</dbReference>
<dbReference type="EC" id="2.4.-.-" evidence="3"/>
<evidence type="ECO:0000259" key="1">
    <source>
        <dbReference type="Pfam" id="PF00534"/>
    </source>
</evidence>
<dbReference type="InterPro" id="IPR001296">
    <property type="entry name" value="Glyco_trans_1"/>
</dbReference>
<dbReference type="RefSeq" id="WP_249504194.1">
    <property type="nucleotide sequence ID" value="NZ_CP097253.1"/>
</dbReference>
<evidence type="ECO:0000313" key="4">
    <source>
        <dbReference type="Proteomes" id="UP000831921"/>
    </source>
</evidence>
<evidence type="ECO:0000313" key="3">
    <source>
        <dbReference type="EMBL" id="UUR08417.1"/>
    </source>
</evidence>
<proteinExistence type="predicted"/>
<dbReference type="InterPro" id="IPR028098">
    <property type="entry name" value="Glyco_trans_4-like_N"/>
</dbReference>
<keyword evidence="4" id="KW-1185">Reference proteome</keyword>
<accession>A0ABY5MYK5</accession>
<name>A0ABY5MYK5_9SPHN</name>
<dbReference type="Pfam" id="PF13439">
    <property type="entry name" value="Glyco_transf_4"/>
    <property type="match status" value="1"/>
</dbReference>
<keyword evidence="3" id="KW-0808">Transferase</keyword>
<feature type="domain" description="Glycosyl transferase family 1" evidence="1">
    <location>
        <begin position="214"/>
        <end position="387"/>
    </location>
</feature>
<feature type="domain" description="Glycosyltransferase subfamily 4-like N-terminal" evidence="2">
    <location>
        <begin position="32"/>
        <end position="202"/>
    </location>
</feature>
<dbReference type="EMBL" id="CP097253">
    <property type="protein sequence ID" value="UUR08417.1"/>
    <property type="molecule type" value="Genomic_DNA"/>
</dbReference>
<dbReference type="Proteomes" id="UP000831921">
    <property type="component" value="Chromosome"/>
</dbReference>
<sequence>MSTVRGRAVLYLTYDGLTDPLGQSQVLPYLTGCAAAGHRITVVSFEKPDRFAAGAGQVRAICAAHGMEWHPQPFRSSPPVLSKLIDQRAMARAAMRLAPASEMIHARSYVAAVAGLRAARRHRLPLLFDLRGFWPDQRREGGRWRDDSLLGRQLYQSWKRKERRLLEGSAHLVVLTKAAKEEVARWASYRGVPISVVPCCADFSLFTVSSAEQKKAVRARLGIPAEAPVLCHLGSLGTVYLEDDLLRLFATLASKHSDARLLLIGRHDRPALLAKAAALGLDIAAEQLVIAAADRPEVPALVGAADVGACLITPTYSSLGVSATKHAEYLACGLPVIANRGIGDAEAIIARTSGHLLRDTRQASLDEAIARFAALTSEPREGVRERAKPLLDLPAAIDAYDAIYAHRDSAVEVAPW</sequence>
<dbReference type="Pfam" id="PF00534">
    <property type="entry name" value="Glycos_transf_1"/>
    <property type="match status" value="1"/>
</dbReference>
<organism evidence="3 4">
    <name type="scientific">Sphingomonas glaciei</name>
    <dbReference type="NCBI Taxonomy" id="2938948"/>
    <lineage>
        <taxon>Bacteria</taxon>
        <taxon>Pseudomonadati</taxon>
        <taxon>Pseudomonadota</taxon>
        <taxon>Alphaproteobacteria</taxon>
        <taxon>Sphingomonadales</taxon>
        <taxon>Sphingomonadaceae</taxon>
        <taxon>Sphingomonas</taxon>
    </lineage>
</organism>
<keyword evidence="3" id="KW-0328">Glycosyltransferase</keyword>
<evidence type="ECO:0000259" key="2">
    <source>
        <dbReference type="Pfam" id="PF13439"/>
    </source>
</evidence>
<dbReference type="SUPFAM" id="SSF53756">
    <property type="entry name" value="UDP-Glycosyltransferase/glycogen phosphorylase"/>
    <property type="match status" value="1"/>
</dbReference>
<dbReference type="Gene3D" id="3.40.50.2000">
    <property type="entry name" value="Glycogen Phosphorylase B"/>
    <property type="match status" value="2"/>
</dbReference>
<reference evidence="3 4" key="1">
    <citation type="submission" date="2022-05" db="EMBL/GenBank/DDBJ databases">
        <title>S8-45 Sphingomonas ultraviolaceadurans.</title>
        <authorList>
            <person name="Liu Y."/>
        </authorList>
    </citation>
    <scope>NUCLEOTIDE SEQUENCE [LARGE SCALE GENOMIC DNA]</scope>
    <source>
        <strain evidence="3 4">S8-45</strain>
    </source>
</reference>
<protein>
    <submittedName>
        <fullName evidence="3">Glycosyltransferase</fullName>
        <ecNumber evidence="3">2.4.-.-</ecNumber>
    </submittedName>
</protein>